<dbReference type="InterPro" id="IPR016032">
    <property type="entry name" value="Sig_transdc_resp-reg_C-effctor"/>
</dbReference>
<dbReference type="Pfam" id="PF03472">
    <property type="entry name" value="Autoind_bind"/>
    <property type="match status" value="1"/>
</dbReference>
<dbReference type="Gene3D" id="3.30.450.80">
    <property type="entry name" value="Transcription factor LuxR-like, autoinducer-binding domain"/>
    <property type="match status" value="1"/>
</dbReference>
<organism evidence="5 6">
    <name type="scientific">Sphingomonas glacialis</name>
    <dbReference type="NCBI Taxonomy" id="658225"/>
    <lineage>
        <taxon>Bacteria</taxon>
        <taxon>Pseudomonadati</taxon>
        <taxon>Pseudomonadota</taxon>
        <taxon>Alphaproteobacteria</taxon>
        <taxon>Sphingomonadales</taxon>
        <taxon>Sphingomonadaceae</taxon>
        <taxon>Sphingomonas</taxon>
    </lineage>
</organism>
<evidence type="ECO:0000256" key="1">
    <source>
        <dbReference type="ARBA" id="ARBA00023015"/>
    </source>
</evidence>
<dbReference type="InterPro" id="IPR005143">
    <property type="entry name" value="TF_LuxR_autoind-bd_dom"/>
</dbReference>
<dbReference type="Pfam" id="PF00196">
    <property type="entry name" value="GerE"/>
    <property type="match status" value="1"/>
</dbReference>
<dbReference type="GO" id="GO:0006355">
    <property type="term" value="P:regulation of DNA-templated transcription"/>
    <property type="evidence" value="ECO:0007669"/>
    <property type="project" value="InterPro"/>
</dbReference>
<dbReference type="PANTHER" id="PTHR44688:SF16">
    <property type="entry name" value="DNA-BINDING TRANSCRIPTIONAL ACTIVATOR DEVR_DOSR"/>
    <property type="match status" value="1"/>
</dbReference>
<dbReference type="InterPro" id="IPR036388">
    <property type="entry name" value="WH-like_DNA-bd_sf"/>
</dbReference>
<dbReference type="PANTHER" id="PTHR44688">
    <property type="entry name" value="DNA-BINDING TRANSCRIPTIONAL ACTIVATOR DEVR_DOSR"/>
    <property type="match status" value="1"/>
</dbReference>
<keyword evidence="2" id="KW-0238">DNA-binding</keyword>
<proteinExistence type="predicted"/>
<comment type="caution">
    <text evidence="5">The sequence shown here is derived from an EMBL/GenBank/DDBJ whole genome shotgun (WGS) entry which is preliminary data.</text>
</comment>
<reference evidence="5 6" key="1">
    <citation type="journal article" date="2019" name="Environ. Microbiol.">
        <title>Species interactions and distinct microbial communities in high Arctic permafrost affected cryosols are associated with the CH4 and CO2 gas fluxes.</title>
        <authorList>
            <person name="Altshuler I."/>
            <person name="Hamel J."/>
            <person name="Turney S."/>
            <person name="Magnuson E."/>
            <person name="Levesque R."/>
            <person name="Greer C."/>
            <person name="Whyte L.G."/>
        </authorList>
    </citation>
    <scope>NUCLEOTIDE SEQUENCE [LARGE SCALE GENOMIC DNA]</scope>
    <source>
        <strain evidence="5 6">E6.1</strain>
    </source>
</reference>
<dbReference type="InterPro" id="IPR036693">
    <property type="entry name" value="TF_LuxR_autoind-bd_dom_sf"/>
</dbReference>
<dbReference type="SMART" id="SM00421">
    <property type="entry name" value="HTH_LUXR"/>
    <property type="match status" value="1"/>
</dbReference>
<evidence type="ECO:0000259" key="4">
    <source>
        <dbReference type="PROSITE" id="PS50043"/>
    </source>
</evidence>
<sequence length="257" mass="28902">MCRRSNDVMRTLIDELVLKVSNAGSETNLADAMAYVTRQLDFDHFALSYQHHGLSSTETDFLLHDYPAPWAQTYVEFDLAGNDPIRRACERSMMGFLWCELDDLVPMSPGDRRMLSVGRANGIGDGYTVPRHLPGYASGSCTFALRPDRVMPRPMLPVAEIVGAFALTTARRLAGESPIIARPVLSPRQRECVLWSARGKTAADIATILSIGEDTVIQHLRTARERYDVHSRNALILCALFDGLISFADIRRWWYFH</sequence>
<dbReference type="EMBL" id="RCZC01000003">
    <property type="protein sequence ID" value="TPG52582.1"/>
    <property type="molecule type" value="Genomic_DNA"/>
</dbReference>
<keyword evidence="1" id="KW-0805">Transcription regulation</keyword>
<evidence type="ECO:0000313" key="5">
    <source>
        <dbReference type="EMBL" id="TPG52582.1"/>
    </source>
</evidence>
<evidence type="ECO:0000256" key="3">
    <source>
        <dbReference type="ARBA" id="ARBA00023163"/>
    </source>
</evidence>
<dbReference type="PROSITE" id="PS50043">
    <property type="entry name" value="HTH_LUXR_2"/>
    <property type="match status" value="1"/>
</dbReference>
<dbReference type="Proteomes" id="UP000319931">
    <property type="component" value="Unassembled WGS sequence"/>
</dbReference>
<protein>
    <submittedName>
        <fullName evidence="5">LuxR family transcriptional regulator</fullName>
    </submittedName>
</protein>
<dbReference type="SUPFAM" id="SSF46894">
    <property type="entry name" value="C-terminal effector domain of the bipartite response regulators"/>
    <property type="match status" value="1"/>
</dbReference>
<gene>
    <name evidence="5" type="ORF">EAH76_11840</name>
</gene>
<evidence type="ECO:0000313" key="6">
    <source>
        <dbReference type="Proteomes" id="UP000319931"/>
    </source>
</evidence>
<name>A0A502FTK0_9SPHN</name>
<keyword evidence="6" id="KW-1185">Reference proteome</keyword>
<evidence type="ECO:0000256" key="2">
    <source>
        <dbReference type="ARBA" id="ARBA00023125"/>
    </source>
</evidence>
<dbReference type="GO" id="GO:0003677">
    <property type="term" value="F:DNA binding"/>
    <property type="evidence" value="ECO:0007669"/>
    <property type="project" value="UniProtKB-KW"/>
</dbReference>
<dbReference type="CDD" id="cd06170">
    <property type="entry name" value="LuxR_C_like"/>
    <property type="match status" value="1"/>
</dbReference>
<dbReference type="Gene3D" id="1.10.10.10">
    <property type="entry name" value="Winged helix-like DNA-binding domain superfamily/Winged helix DNA-binding domain"/>
    <property type="match status" value="1"/>
</dbReference>
<accession>A0A502FTK0</accession>
<dbReference type="SUPFAM" id="SSF75516">
    <property type="entry name" value="Pheromone-binding domain of LuxR-like quorum-sensing transcription factors"/>
    <property type="match status" value="1"/>
</dbReference>
<dbReference type="InterPro" id="IPR000792">
    <property type="entry name" value="Tscrpt_reg_LuxR_C"/>
</dbReference>
<feature type="domain" description="HTH luxR-type" evidence="4">
    <location>
        <begin position="178"/>
        <end position="243"/>
    </location>
</feature>
<dbReference type="OrthoDB" id="3170288at2"/>
<keyword evidence="3" id="KW-0804">Transcription</keyword>
<dbReference type="AlphaFoldDB" id="A0A502FTK0"/>